<dbReference type="EMBL" id="CM056811">
    <property type="protein sequence ID" value="KAJ8636069.1"/>
    <property type="molecule type" value="Genomic_DNA"/>
</dbReference>
<evidence type="ECO:0000313" key="1">
    <source>
        <dbReference type="EMBL" id="KAJ8636069.1"/>
    </source>
</evidence>
<dbReference type="Proteomes" id="UP001234297">
    <property type="component" value="Chromosome 3"/>
</dbReference>
<comment type="caution">
    <text evidence="1">The sequence shown here is derived from an EMBL/GenBank/DDBJ whole genome shotgun (WGS) entry which is preliminary data.</text>
</comment>
<evidence type="ECO:0000313" key="2">
    <source>
        <dbReference type="Proteomes" id="UP001234297"/>
    </source>
</evidence>
<sequence>MEALNKVFEPRIISQRNEGRKRLKLVLKQALSGHVRELSDMEEAGVQEVTLPANALDVEQVKEDPSPSGAPAVEPNDIPSSTERVDGTASVFESMVPAFYAQRELASCSEATLAPILERIFGQSPGSESSTSTLPVSCNEVVFSSVPPSRGFFDKFRHHEGARATLKTVSLRHLDIEDSGCIRAVALRQLDFQDGGGGAAFLFIKEASGNSHQMRLDRDPLLKDLDLALGSDDPFSLIQLDTRNSISLRDGGSRPDPPLA</sequence>
<proteinExistence type="predicted"/>
<name>A0ACC2LRJ5_PERAE</name>
<organism evidence="1 2">
    <name type="scientific">Persea americana</name>
    <name type="common">Avocado</name>
    <dbReference type="NCBI Taxonomy" id="3435"/>
    <lineage>
        <taxon>Eukaryota</taxon>
        <taxon>Viridiplantae</taxon>
        <taxon>Streptophyta</taxon>
        <taxon>Embryophyta</taxon>
        <taxon>Tracheophyta</taxon>
        <taxon>Spermatophyta</taxon>
        <taxon>Magnoliopsida</taxon>
        <taxon>Magnoliidae</taxon>
        <taxon>Laurales</taxon>
        <taxon>Lauraceae</taxon>
        <taxon>Persea</taxon>
    </lineage>
</organism>
<keyword evidence="2" id="KW-1185">Reference proteome</keyword>
<reference evidence="1 2" key="1">
    <citation type="journal article" date="2022" name="Hortic Res">
        <title>A haplotype resolved chromosomal level avocado genome allows analysis of novel avocado genes.</title>
        <authorList>
            <person name="Nath O."/>
            <person name="Fletcher S.J."/>
            <person name="Hayward A."/>
            <person name="Shaw L.M."/>
            <person name="Masouleh A.K."/>
            <person name="Furtado A."/>
            <person name="Henry R.J."/>
            <person name="Mitter N."/>
        </authorList>
    </citation>
    <scope>NUCLEOTIDE SEQUENCE [LARGE SCALE GENOMIC DNA]</scope>
    <source>
        <strain evidence="2">cv. Hass</strain>
    </source>
</reference>
<gene>
    <name evidence="1" type="ORF">MRB53_010336</name>
</gene>
<protein>
    <submittedName>
        <fullName evidence="1">Uncharacterized protein</fullName>
    </submittedName>
</protein>
<accession>A0ACC2LRJ5</accession>